<geneLocation type="plasmid" evidence="1 2">
    <name>p02</name>
</geneLocation>
<dbReference type="Proteomes" id="UP000005259">
    <property type="component" value="Plasmid p02"/>
</dbReference>
<name>A0A9W3P118_BACTU</name>
<organism evidence="1 2">
    <name type="scientific">Bacillus thuringiensis HD-771</name>
    <dbReference type="NCBI Taxonomy" id="1218175"/>
    <lineage>
        <taxon>Bacteria</taxon>
        <taxon>Bacillati</taxon>
        <taxon>Bacillota</taxon>
        <taxon>Bacilli</taxon>
        <taxon>Bacillales</taxon>
        <taxon>Bacillaceae</taxon>
        <taxon>Bacillus</taxon>
        <taxon>Bacillus cereus group</taxon>
    </lineage>
</organism>
<dbReference type="EMBL" id="CP003754">
    <property type="protein sequence ID" value="AFQ19724.1"/>
    <property type="molecule type" value="Genomic_DNA"/>
</dbReference>
<evidence type="ECO:0000313" key="2">
    <source>
        <dbReference type="Proteomes" id="UP000005259"/>
    </source>
</evidence>
<dbReference type="RefSeq" id="WP_000487727.1">
    <property type="nucleotide sequence ID" value="NC_018501.1"/>
</dbReference>
<keyword evidence="1" id="KW-0614">Plasmid</keyword>
<sequence length="186" mass="22107">MFQRFAGGVVTLSIPSSIEDKFRKYRKMNNMKEIETIWSGQDSAGPLLDSEILRNIRKKLEMGKLQLHSREKVEILQLINTILLLSQSIKVEYWNIGYFCMVSADEERLHEEEKTTVLEMLINYKGVLYPTLAEEYRYQELTALEYYTEKEQMEYENFINKYWKVNYVGKMEMGNLSKSKWSAYYA</sequence>
<evidence type="ECO:0000313" key="1">
    <source>
        <dbReference type="EMBL" id="AFQ19724.1"/>
    </source>
</evidence>
<reference evidence="1 2" key="1">
    <citation type="submission" date="2012-08" db="EMBL/GenBank/DDBJ databases">
        <authorList>
            <person name="Doggett N."/>
            <person name="Teshima H."/>
            <person name="Bruce D."/>
            <person name="Detter J.C."/>
            <person name="Johnson S.L."/>
            <person name="Han C."/>
        </authorList>
    </citation>
    <scope>NUCLEOTIDE SEQUENCE [LARGE SCALE GENOMIC DNA]</scope>
    <source>
        <strain evidence="1 2">HD-771</strain>
        <plasmid evidence="1 2">p02</plasmid>
    </source>
</reference>
<dbReference type="AlphaFoldDB" id="A0A9W3P118"/>
<protein>
    <submittedName>
        <fullName evidence="1">Uncharacterized protein</fullName>
    </submittedName>
</protein>
<proteinExistence type="predicted"/>
<gene>
    <name evidence="1" type="ORF">BTG_31938</name>
</gene>
<dbReference type="KEGG" id="bti:BTG_31938"/>
<accession>A0A9W3P118</accession>